<dbReference type="OrthoDB" id="9809206at2"/>
<keyword evidence="6 7" id="KW-0472">Membrane</keyword>
<evidence type="ECO:0000256" key="1">
    <source>
        <dbReference type="ARBA" id="ARBA00004651"/>
    </source>
</evidence>
<keyword evidence="5 7" id="KW-1133">Transmembrane helix</keyword>
<evidence type="ECO:0000256" key="7">
    <source>
        <dbReference type="SAM" id="Phobius"/>
    </source>
</evidence>
<dbReference type="AlphaFoldDB" id="A0A1E5QIV9"/>
<comment type="similarity">
    <text evidence="2">Belongs to the MscS (TC 1.A.23) family.</text>
</comment>
<evidence type="ECO:0000256" key="2">
    <source>
        <dbReference type="ARBA" id="ARBA00008017"/>
    </source>
</evidence>
<dbReference type="GO" id="GO:0055085">
    <property type="term" value="P:transmembrane transport"/>
    <property type="evidence" value="ECO:0007669"/>
    <property type="project" value="InterPro"/>
</dbReference>
<dbReference type="InterPro" id="IPR006685">
    <property type="entry name" value="MscS_channel_2nd"/>
</dbReference>
<dbReference type="InterPro" id="IPR049278">
    <property type="entry name" value="MS_channel_C"/>
</dbReference>
<evidence type="ECO:0000256" key="6">
    <source>
        <dbReference type="ARBA" id="ARBA00023136"/>
    </source>
</evidence>
<evidence type="ECO:0000259" key="10">
    <source>
        <dbReference type="Pfam" id="PF21088"/>
    </source>
</evidence>
<dbReference type="EMBL" id="MJGC01000064">
    <property type="protein sequence ID" value="OEJ74602.1"/>
    <property type="molecule type" value="Genomic_DNA"/>
</dbReference>
<feature type="domain" description="Mechanosensitive ion channel transmembrane helices 2/3" evidence="10">
    <location>
        <begin position="123"/>
        <end position="164"/>
    </location>
</feature>
<name>A0A1E5QIV9_9CYAN</name>
<dbReference type="Pfam" id="PF21082">
    <property type="entry name" value="MS_channel_3rd"/>
    <property type="match status" value="1"/>
</dbReference>
<sequence>MLAWIIPIVSILGGFIAGWIFEKIFLQKLQSLLSKPKIPHSEVFVNSLKGVIKIWLIIAGFYGALVSLHTSQFITNPIFLIGQNGLIATFLYFFTLVIARLGSSFIRIWSQKTPGVSASLLANLTKIIILVFGILTILQAIGISITPILATLGIGGLAVALAFQDTLSNLFSGLYLIISQQVRTGDYIKLETGQEGYVIDITWRNTVVRELQNNLVLIPNSKLASAIFTNYHLPAKDVGVRVNVSVSYQSDLEQIEEVTLQVARELKAEYPQLYADFDPVIFYENFGDFSINFVVVFRANEFLEQRAAKHQFIKRLHRRYREVGIEIPYPSHNVYMPNTNHRNAKPQILSDE</sequence>
<dbReference type="PANTHER" id="PTHR30566:SF25">
    <property type="entry name" value="INNER MEMBRANE PROTEIN"/>
    <property type="match status" value="1"/>
</dbReference>
<protein>
    <submittedName>
        <fullName evidence="11">Mechanosensitive ion channel protein MscS</fullName>
    </submittedName>
</protein>
<dbReference type="InterPro" id="IPR011014">
    <property type="entry name" value="MscS_channel_TM-2"/>
</dbReference>
<dbReference type="Gene3D" id="3.30.70.100">
    <property type="match status" value="1"/>
</dbReference>
<dbReference type="SUPFAM" id="SSF82861">
    <property type="entry name" value="Mechanosensitive channel protein MscS (YggB), transmembrane region"/>
    <property type="match status" value="1"/>
</dbReference>
<evidence type="ECO:0000259" key="8">
    <source>
        <dbReference type="Pfam" id="PF00924"/>
    </source>
</evidence>
<feature type="transmembrane region" description="Helical" evidence="7">
    <location>
        <begin position="78"/>
        <end position="99"/>
    </location>
</feature>
<evidence type="ECO:0000313" key="11">
    <source>
        <dbReference type="EMBL" id="OEJ74602.1"/>
    </source>
</evidence>
<dbReference type="InterPro" id="IPR049142">
    <property type="entry name" value="MS_channel_1st"/>
</dbReference>
<comment type="caution">
    <text evidence="11">The sequence shown here is derived from an EMBL/GenBank/DDBJ whole genome shotgun (WGS) entry which is preliminary data.</text>
</comment>
<dbReference type="Pfam" id="PF00924">
    <property type="entry name" value="MS_channel_2nd"/>
    <property type="match status" value="1"/>
</dbReference>
<dbReference type="SUPFAM" id="SSF82689">
    <property type="entry name" value="Mechanosensitive channel protein MscS (YggB), C-terminal domain"/>
    <property type="match status" value="1"/>
</dbReference>
<evidence type="ECO:0000256" key="5">
    <source>
        <dbReference type="ARBA" id="ARBA00022989"/>
    </source>
</evidence>
<evidence type="ECO:0000256" key="3">
    <source>
        <dbReference type="ARBA" id="ARBA00022475"/>
    </source>
</evidence>
<feature type="transmembrane region" description="Helical" evidence="7">
    <location>
        <begin position="47"/>
        <end position="66"/>
    </location>
</feature>
<proteinExistence type="inferred from homology"/>
<feature type="transmembrane region" description="Helical" evidence="7">
    <location>
        <begin position="120"/>
        <end position="138"/>
    </location>
</feature>
<accession>A0A1E5QIV9</accession>
<evidence type="ECO:0000256" key="4">
    <source>
        <dbReference type="ARBA" id="ARBA00022692"/>
    </source>
</evidence>
<dbReference type="InterPro" id="IPR011066">
    <property type="entry name" value="MscS_channel_C_sf"/>
</dbReference>
<reference evidence="11" key="1">
    <citation type="submission" date="2016-09" db="EMBL/GenBank/DDBJ databases">
        <title>Draft genome of thermotolerant cyanobacterium Desertifilum sp. strain IPPAS B-1220.</title>
        <authorList>
            <person name="Sinetova M.A."/>
            <person name="Bolakhan K."/>
            <person name="Zayadan B.K."/>
            <person name="Mironov K.S."/>
            <person name="Ustinova V."/>
            <person name="Kupriyanova E.V."/>
            <person name="Sidorov R.A."/>
            <person name="Skrypnik A.N."/>
            <person name="Gogoleva N.E."/>
            <person name="Gogolev Y.V."/>
            <person name="Los D.A."/>
        </authorList>
    </citation>
    <scope>NUCLEOTIDE SEQUENCE [LARGE SCALE GENOMIC DNA]</scope>
    <source>
        <strain evidence="11">IPPAS B-1220</strain>
    </source>
</reference>
<feature type="transmembrane region" description="Helical" evidence="7">
    <location>
        <begin position="6"/>
        <end position="26"/>
    </location>
</feature>
<comment type="subcellular location">
    <subcellularLocation>
        <location evidence="1">Cell membrane</location>
        <topology evidence="1">Multi-pass membrane protein</topology>
    </subcellularLocation>
</comment>
<dbReference type="PANTHER" id="PTHR30566">
    <property type="entry name" value="YNAI-RELATED MECHANOSENSITIVE ION CHANNEL"/>
    <property type="match status" value="1"/>
</dbReference>
<dbReference type="RefSeq" id="WP_069967759.1">
    <property type="nucleotide sequence ID" value="NZ_CM124774.1"/>
</dbReference>
<organism evidence="11">
    <name type="scientific">Desertifilum tharense IPPAS B-1220</name>
    <dbReference type="NCBI Taxonomy" id="1781255"/>
    <lineage>
        <taxon>Bacteria</taxon>
        <taxon>Bacillati</taxon>
        <taxon>Cyanobacteriota</taxon>
        <taxon>Cyanophyceae</taxon>
        <taxon>Desertifilales</taxon>
        <taxon>Desertifilaceae</taxon>
        <taxon>Desertifilum</taxon>
    </lineage>
</organism>
<keyword evidence="4 7" id="KW-0812">Transmembrane</keyword>
<feature type="domain" description="Mechanosensitive ion channel MscS" evidence="8">
    <location>
        <begin position="165"/>
        <end position="232"/>
    </location>
</feature>
<dbReference type="Pfam" id="PF21088">
    <property type="entry name" value="MS_channel_1st"/>
    <property type="match status" value="1"/>
</dbReference>
<gene>
    <name evidence="11" type="ORF">BH720_13585</name>
</gene>
<dbReference type="GO" id="GO:0005886">
    <property type="term" value="C:plasma membrane"/>
    <property type="evidence" value="ECO:0007669"/>
    <property type="project" value="UniProtKB-SubCell"/>
</dbReference>
<dbReference type="InterPro" id="IPR010920">
    <property type="entry name" value="LSM_dom_sf"/>
</dbReference>
<keyword evidence="3" id="KW-1003">Cell membrane</keyword>
<dbReference type="SUPFAM" id="SSF50182">
    <property type="entry name" value="Sm-like ribonucleoproteins"/>
    <property type="match status" value="1"/>
</dbReference>
<feature type="domain" description="Mechanosensitive ion channel MscS C-terminal" evidence="9">
    <location>
        <begin position="240"/>
        <end position="327"/>
    </location>
</feature>
<dbReference type="Gene3D" id="2.30.30.60">
    <property type="match status" value="1"/>
</dbReference>
<evidence type="ECO:0000259" key="9">
    <source>
        <dbReference type="Pfam" id="PF21082"/>
    </source>
</evidence>
<dbReference type="InterPro" id="IPR023408">
    <property type="entry name" value="MscS_beta-dom_sf"/>
</dbReference>
<dbReference type="Gene3D" id="1.10.287.1260">
    <property type="match status" value="1"/>
</dbReference>
<feature type="transmembrane region" description="Helical" evidence="7">
    <location>
        <begin position="144"/>
        <end position="163"/>
    </location>
</feature>